<name>A0A6I6GQD4_9BACT</name>
<keyword evidence="4" id="KW-1185">Reference proteome</keyword>
<evidence type="ECO:0000256" key="1">
    <source>
        <dbReference type="SAM" id="SignalP"/>
    </source>
</evidence>
<organism evidence="3 4">
    <name type="scientific">Phnomibacter ginsenosidimutans</name>
    <dbReference type="NCBI Taxonomy" id="2676868"/>
    <lineage>
        <taxon>Bacteria</taxon>
        <taxon>Pseudomonadati</taxon>
        <taxon>Bacteroidota</taxon>
        <taxon>Chitinophagia</taxon>
        <taxon>Chitinophagales</taxon>
        <taxon>Chitinophagaceae</taxon>
        <taxon>Phnomibacter</taxon>
    </lineage>
</organism>
<gene>
    <name evidence="3" type="ORF">GLV81_14490</name>
</gene>
<dbReference type="EMBL" id="CP046566">
    <property type="protein sequence ID" value="QGW29152.1"/>
    <property type="molecule type" value="Genomic_DNA"/>
</dbReference>
<dbReference type="InterPro" id="IPR010496">
    <property type="entry name" value="AL/BT2_dom"/>
</dbReference>
<feature type="domain" description="3-keto-alpha-glucoside-1,2-lyase/3-keto-2-hydroxy-glucal hydratase" evidence="2">
    <location>
        <begin position="52"/>
        <end position="244"/>
    </location>
</feature>
<feature type="chain" id="PRO_5026238617" evidence="1">
    <location>
        <begin position="21"/>
        <end position="246"/>
    </location>
</feature>
<keyword evidence="1" id="KW-0732">Signal</keyword>
<reference evidence="3 4" key="1">
    <citation type="submission" date="2019-11" db="EMBL/GenBank/DDBJ databases">
        <authorList>
            <person name="Im W.T."/>
        </authorList>
    </citation>
    <scope>NUCLEOTIDE SEQUENCE [LARGE SCALE GENOMIC DNA]</scope>
    <source>
        <strain evidence="3 4">SB-02</strain>
    </source>
</reference>
<evidence type="ECO:0000313" key="3">
    <source>
        <dbReference type="EMBL" id="QGW29152.1"/>
    </source>
</evidence>
<evidence type="ECO:0000313" key="4">
    <source>
        <dbReference type="Proteomes" id="UP000426027"/>
    </source>
</evidence>
<dbReference type="Proteomes" id="UP000426027">
    <property type="component" value="Chromosome"/>
</dbReference>
<protein>
    <submittedName>
        <fullName evidence="3">DUF1080 domain-containing protein</fullName>
    </submittedName>
</protein>
<sequence length="246" mass="27188">MKRHLLAVLPALFITHLAMAQRTGDPKMTELWEPKAPIVTPGKTAADAPSDAIVLFNGTNLSQWESEKGGAAPWTIADGAMTVKPQSGGIKTKQGFGDCQLHVEWRTPAVVKGEGQMRGNSGIFLMGRYELQVLDSYNNTTYSNGQAGSIYKQHIPLANASRQPGEWQSYDIIFTAPRFYADGRVKAAARITVIHNGVLVQNNVEIWGQTQYIGIANYEKHGDLEPIFLQDHGDLVSFRNIWIRPL</sequence>
<accession>A0A6I6GQD4</accession>
<dbReference type="GO" id="GO:0016787">
    <property type="term" value="F:hydrolase activity"/>
    <property type="evidence" value="ECO:0007669"/>
    <property type="project" value="InterPro"/>
</dbReference>
<proteinExistence type="predicted"/>
<dbReference type="KEGG" id="fls:GLV81_14490"/>
<dbReference type="Gene3D" id="2.60.120.560">
    <property type="entry name" value="Exo-inulinase, domain 1"/>
    <property type="match status" value="1"/>
</dbReference>
<dbReference type="RefSeq" id="WP_157479505.1">
    <property type="nucleotide sequence ID" value="NZ_CP046566.1"/>
</dbReference>
<evidence type="ECO:0000259" key="2">
    <source>
        <dbReference type="Pfam" id="PF06439"/>
    </source>
</evidence>
<dbReference type="AlphaFoldDB" id="A0A6I6GQD4"/>
<dbReference type="Pfam" id="PF06439">
    <property type="entry name" value="3keto-disac_hyd"/>
    <property type="match status" value="1"/>
</dbReference>
<feature type="signal peptide" evidence="1">
    <location>
        <begin position="1"/>
        <end position="20"/>
    </location>
</feature>